<dbReference type="AlphaFoldDB" id="A0A1D8P429"/>
<dbReference type="Proteomes" id="UP000176050">
    <property type="component" value="Chromosome"/>
</dbReference>
<organism evidence="1 2">
    <name type="scientific">Urechidicola croceus</name>
    <dbReference type="NCBI Taxonomy" id="1850246"/>
    <lineage>
        <taxon>Bacteria</taxon>
        <taxon>Pseudomonadati</taxon>
        <taxon>Bacteroidota</taxon>
        <taxon>Flavobacteriia</taxon>
        <taxon>Flavobacteriales</taxon>
        <taxon>Flavobacteriaceae</taxon>
        <taxon>Urechidicola</taxon>
    </lineage>
</organism>
<sequence length="213" mass="25264">MKNIQILIIFLFSIGVSAQNITEINSDLKLSDSLTYETEVRIYQGGGITNYSSLFRMFKNKSEKWTAEFYEHYAKVDGQAELRTDKRTLKSENDMEYVFQNFVRSHILDLPSLSEIQWKLVTRGNVEKVKKQYRGKEIEEYELTNKQIAILDGEGFKIQVKGWNRANEFEFSNPDGYLKHYPEIDELIYMCEILNTIRTEFRIWKNNYAQHRL</sequence>
<dbReference type="OrthoDB" id="766105at2"/>
<gene>
    <name evidence="1" type="ORF">LPB138_00920</name>
</gene>
<protein>
    <submittedName>
        <fullName evidence="1">Uncharacterized protein</fullName>
    </submittedName>
</protein>
<reference evidence="1 2" key="1">
    <citation type="submission" date="2016-10" db="EMBL/GenBank/DDBJ databases">
        <title>Lutibacter sp. LPB0138, isolated from marine gastropod.</title>
        <authorList>
            <person name="Kim E."/>
            <person name="Yi H."/>
        </authorList>
    </citation>
    <scope>NUCLEOTIDE SEQUENCE [LARGE SCALE GENOMIC DNA]</scope>
    <source>
        <strain evidence="1 2">LPB0138</strain>
    </source>
</reference>
<dbReference type="STRING" id="1850246.LPB138_00920"/>
<dbReference type="KEGG" id="lul:LPB138_00920"/>
<name>A0A1D8P429_9FLAO</name>
<dbReference type="RefSeq" id="WP_070235458.1">
    <property type="nucleotide sequence ID" value="NZ_CP017478.1"/>
</dbReference>
<dbReference type="EMBL" id="CP017478">
    <property type="protein sequence ID" value="AOW19328.1"/>
    <property type="molecule type" value="Genomic_DNA"/>
</dbReference>
<evidence type="ECO:0000313" key="1">
    <source>
        <dbReference type="EMBL" id="AOW19328.1"/>
    </source>
</evidence>
<accession>A0A1D8P429</accession>
<proteinExistence type="predicted"/>
<evidence type="ECO:0000313" key="2">
    <source>
        <dbReference type="Proteomes" id="UP000176050"/>
    </source>
</evidence>
<keyword evidence="2" id="KW-1185">Reference proteome</keyword>